<organism evidence="4 5">
    <name type="scientific">Candidatus Nomurabacteria bacterium RIFCSPHIGHO2_01_FULL_39_9</name>
    <dbReference type="NCBI Taxonomy" id="1801735"/>
    <lineage>
        <taxon>Bacteria</taxon>
        <taxon>Candidatus Nomuraibacteriota</taxon>
    </lineage>
</organism>
<protein>
    <recommendedName>
        <fullName evidence="3">LTD domain-containing protein</fullName>
    </recommendedName>
</protein>
<evidence type="ECO:0000256" key="1">
    <source>
        <dbReference type="SAM" id="MobiDB-lite"/>
    </source>
</evidence>
<evidence type="ECO:0000259" key="3">
    <source>
        <dbReference type="PROSITE" id="PS51841"/>
    </source>
</evidence>
<name>A0A1F6UUV1_9BACT</name>
<dbReference type="Proteomes" id="UP000182253">
    <property type="component" value="Unassembled WGS sequence"/>
</dbReference>
<feature type="region of interest" description="Disordered" evidence="1">
    <location>
        <begin position="162"/>
        <end position="194"/>
    </location>
</feature>
<feature type="compositionally biased region" description="Low complexity" evidence="1">
    <location>
        <begin position="169"/>
        <end position="185"/>
    </location>
</feature>
<gene>
    <name evidence="4" type="ORF">A2645_02190</name>
</gene>
<comment type="caution">
    <text evidence="4">The sequence shown here is derived from an EMBL/GenBank/DDBJ whole genome shotgun (WGS) entry which is preliminary data.</text>
</comment>
<keyword evidence="2" id="KW-0472">Membrane</keyword>
<evidence type="ECO:0000256" key="2">
    <source>
        <dbReference type="SAM" id="Phobius"/>
    </source>
</evidence>
<dbReference type="STRING" id="1801735.A2645_02190"/>
<dbReference type="EMBL" id="MFTL01000027">
    <property type="protein sequence ID" value="OGI61170.1"/>
    <property type="molecule type" value="Genomic_DNA"/>
</dbReference>
<dbReference type="PROSITE" id="PS51841">
    <property type="entry name" value="LTD"/>
    <property type="match status" value="1"/>
</dbReference>
<dbReference type="AlphaFoldDB" id="A0A1F6UUV1"/>
<dbReference type="Pfam" id="PF00932">
    <property type="entry name" value="LTD"/>
    <property type="match status" value="1"/>
</dbReference>
<keyword evidence="2" id="KW-1133">Transmembrane helix</keyword>
<evidence type="ECO:0000313" key="4">
    <source>
        <dbReference type="EMBL" id="OGI61170.1"/>
    </source>
</evidence>
<dbReference type="InterPro" id="IPR001322">
    <property type="entry name" value="Lamin_tail_dom"/>
</dbReference>
<feature type="transmembrane region" description="Helical" evidence="2">
    <location>
        <begin position="436"/>
        <end position="455"/>
    </location>
</feature>
<proteinExistence type="predicted"/>
<reference evidence="4 5" key="1">
    <citation type="journal article" date="2016" name="Nat. Commun.">
        <title>Thousands of microbial genomes shed light on interconnected biogeochemical processes in an aquifer system.</title>
        <authorList>
            <person name="Anantharaman K."/>
            <person name="Brown C.T."/>
            <person name="Hug L.A."/>
            <person name="Sharon I."/>
            <person name="Castelle C.J."/>
            <person name="Probst A.J."/>
            <person name="Thomas B.C."/>
            <person name="Singh A."/>
            <person name="Wilkins M.J."/>
            <person name="Karaoz U."/>
            <person name="Brodie E.L."/>
            <person name="Williams K.H."/>
            <person name="Hubbard S.S."/>
            <person name="Banfield J.F."/>
        </authorList>
    </citation>
    <scope>NUCLEOTIDE SEQUENCE [LARGE SCALE GENOMIC DNA]</scope>
</reference>
<keyword evidence="2" id="KW-0812">Transmembrane</keyword>
<feature type="domain" description="LTD" evidence="3">
    <location>
        <begin position="10"/>
        <end position="140"/>
    </location>
</feature>
<sequence>MFLLIISFYFLITFQIHAQVAISEIMYDLEGSDSGREWIEIKNTSSSDIDFSEKVSGDSRWRVSKKSGNHQITPFGGGDKLSAGAFAVIALDPSKFSLDWPNFSGIIFKSSFNSLNNAGETVSIKDTLTDTIVSGITYNSDMNAAGDGKTLALIGNNFSAQNGTPGAENTGSSNVQSQNQNTNQNTDEEDISSVPKTTIEIIAKKSGLAKAPISFSSRVTDPSKNILTTGKFVWNFGNLVTKEFNQNQKVKNTYDYPGEYVAVLDYYRNASDTEPEATARLVVKISKAELQISNVVNSSPEIYNSGATEVDLSNWILTDSLKNFAIPANTIILSGKKLIFDSKITSFTNTNNFKLLYPSEEVASVWTGKIVPEIKPEAIAVVKQVTQVLEKRIEPIIETEIKSEDNIIEINEESLPSADLLKASVADSKASSNKNWFWLVGGIGLLVLIGGVFFLSKGKKDEDFKLLD</sequence>
<evidence type="ECO:0000313" key="5">
    <source>
        <dbReference type="Proteomes" id="UP000182253"/>
    </source>
</evidence>
<accession>A0A1F6UUV1</accession>